<feature type="domain" description="YknX-like C-terminal permuted SH3-like" evidence="4">
    <location>
        <begin position="300"/>
        <end position="365"/>
    </location>
</feature>
<dbReference type="Gene3D" id="2.40.30.170">
    <property type="match status" value="1"/>
</dbReference>
<dbReference type="HOGENOM" id="CLU_018816_1_4_10"/>
<dbReference type="Pfam" id="PF25973">
    <property type="entry name" value="BSH_CzcB"/>
    <property type="match status" value="1"/>
</dbReference>
<organism evidence="5 6">
    <name type="scientific">Niabella soli DSM 19437</name>
    <dbReference type="NCBI Taxonomy" id="929713"/>
    <lineage>
        <taxon>Bacteria</taxon>
        <taxon>Pseudomonadati</taxon>
        <taxon>Bacteroidota</taxon>
        <taxon>Chitinophagia</taxon>
        <taxon>Chitinophagales</taxon>
        <taxon>Chitinophagaceae</taxon>
        <taxon>Niabella</taxon>
    </lineage>
</organism>
<dbReference type="SUPFAM" id="SSF111369">
    <property type="entry name" value="HlyD-like secretion proteins"/>
    <property type="match status" value="1"/>
</dbReference>
<dbReference type="Gene3D" id="2.40.50.100">
    <property type="match status" value="1"/>
</dbReference>
<evidence type="ECO:0000313" key="5">
    <source>
        <dbReference type="EMBL" id="AHF15816.1"/>
    </source>
</evidence>
<dbReference type="GO" id="GO:1990281">
    <property type="term" value="C:efflux pump complex"/>
    <property type="evidence" value="ECO:0007669"/>
    <property type="project" value="TreeGrafter"/>
</dbReference>
<dbReference type="NCBIfam" id="TIGR01730">
    <property type="entry name" value="RND_mfp"/>
    <property type="match status" value="1"/>
</dbReference>
<dbReference type="Proteomes" id="UP000003586">
    <property type="component" value="Chromosome"/>
</dbReference>
<gene>
    <name evidence="5" type="ORF">NIASO_12900</name>
</gene>
<dbReference type="OrthoDB" id="9806939at2"/>
<dbReference type="InterPro" id="IPR058647">
    <property type="entry name" value="BSH_CzcB-like"/>
</dbReference>
<proteinExistence type="inferred from homology"/>
<dbReference type="KEGG" id="nso:NIASO_12900"/>
<dbReference type="EMBL" id="CP007035">
    <property type="protein sequence ID" value="AHF15816.1"/>
    <property type="molecule type" value="Genomic_DNA"/>
</dbReference>
<evidence type="ECO:0000259" key="3">
    <source>
        <dbReference type="Pfam" id="PF25973"/>
    </source>
</evidence>
<accession>W0F3D4</accession>
<dbReference type="Pfam" id="PF25954">
    <property type="entry name" value="Beta-barrel_RND_2"/>
    <property type="match status" value="1"/>
</dbReference>
<dbReference type="STRING" id="929713.NIASO_12900"/>
<evidence type="ECO:0000259" key="2">
    <source>
        <dbReference type="Pfam" id="PF25954"/>
    </source>
</evidence>
<dbReference type="RefSeq" id="WP_008586100.1">
    <property type="nucleotide sequence ID" value="NZ_CP007035.1"/>
</dbReference>
<feature type="domain" description="CzcB-like barrel-sandwich hybrid" evidence="3">
    <location>
        <begin position="70"/>
        <end position="200"/>
    </location>
</feature>
<dbReference type="eggNOG" id="COG0845">
    <property type="taxonomic scope" value="Bacteria"/>
</dbReference>
<dbReference type="InterPro" id="IPR058792">
    <property type="entry name" value="Beta-barrel_RND_2"/>
</dbReference>
<evidence type="ECO:0000259" key="4">
    <source>
        <dbReference type="Pfam" id="PF25989"/>
    </source>
</evidence>
<dbReference type="Pfam" id="PF25989">
    <property type="entry name" value="YknX_C"/>
    <property type="match status" value="1"/>
</dbReference>
<dbReference type="GO" id="GO:0015562">
    <property type="term" value="F:efflux transmembrane transporter activity"/>
    <property type="evidence" value="ECO:0007669"/>
    <property type="project" value="TreeGrafter"/>
</dbReference>
<dbReference type="PANTHER" id="PTHR30469:SF37">
    <property type="entry name" value="RAGD PROTEIN"/>
    <property type="match status" value="1"/>
</dbReference>
<reference evidence="5 6" key="1">
    <citation type="submission" date="2013-12" db="EMBL/GenBank/DDBJ databases">
        <authorList>
            <consortium name="DOE Joint Genome Institute"/>
            <person name="Eisen J."/>
            <person name="Huntemann M."/>
            <person name="Han J."/>
            <person name="Chen A."/>
            <person name="Kyrpides N."/>
            <person name="Mavromatis K."/>
            <person name="Markowitz V."/>
            <person name="Palaniappan K."/>
            <person name="Ivanova N."/>
            <person name="Schaumberg A."/>
            <person name="Pati A."/>
            <person name="Liolios K."/>
            <person name="Nordberg H.P."/>
            <person name="Cantor M.N."/>
            <person name="Hua S.X."/>
            <person name="Woyke T."/>
        </authorList>
    </citation>
    <scope>NUCLEOTIDE SEQUENCE [LARGE SCALE GENOMIC DNA]</scope>
    <source>
        <strain evidence="6">DSM 19437</strain>
    </source>
</reference>
<dbReference type="InterPro" id="IPR058637">
    <property type="entry name" value="YknX-like_C"/>
</dbReference>
<dbReference type="Gene3D" id="2.40.420.20">
    <property type="match status" value="1"/>
</dbReference>
<sequence length="374" mass="40304">MIKNKRTGILLLAGVFTALLIPGCKSSNAEEEKNAEKPAVTTVPAFLLSEGSLSDTLSLPGELVAFQNVDLFAKVSSFVKKLYVDVGSEVRQGQLLAVMEAPEMNAQHDGAQSKVKSQEAIYLASKATYDRLFETSKTPGTVSQNDLDMANARQKSDYAQYMAAKSAVKEITDTRNYLEIRAPFSGVITARNVSAGAYVGPGAGAVPMFTLQEQKKLRLVVNLPESNAGVLNQNGSVKFAVKSLPGRYFEARTSRVSGALDNRLRAQRVEMDVHNDNKVLLPGMIPEVKIPLHSGNTQVFVIPNSALLNSSMGVFVIKVINGKTVWVPVSTGVKTDDKISVYGNLSKNDTLITAVTEEVRNGAVVDGKIALQKD</sequence>
<comment type="similarity">
    <text evidence="1">Belongs to the membrane fusion protein (MFP) (TC 8.A.1) family.</text>
</comment>
<dbReference type="AlphaFoldDB" id="W0F3D4"/>
<dbReference type="PANTHER" id="PTHR30469">
    <property type="entry name" value="MULTIDRUG RESISTANCE PROTEIN MDTA"/>
    <property type="match status" value="1"/>
</dbReference>
<feature type="domain" description="CusB-like beta-barrel" evidence="2">
    <location>
        <begin position="219"/>
        <end position="290"/>
    </location>
</feature>
<dbReference type="Gene3D" id="1.10.287.470">
    <property type="entry name" value="Helix hairpin bin"/>
    <property type="match status" value="1"/>
</dbReference>
<evidence type="ECO:0000256" key="1">
    <source>
        <dbReference type="ARBA" id="ARBA00009477"/>
    </source>
</evidence>
<dbReference type="InterPro" id="IPR006143">
    <property type="entry name" value="RND_pump_MFP"/>
</dbReference>
<protein>
    <submittedName>
        <fullName evidence="5">RND transporter</fullName>
    </submittedName>
</protein>
<evidence type="ECO:0000313" key="6">
    <source>
        <dbReference type="Proteomes" id="UP000003586"/>
    </source>
</evidence>
<keyword evidence="6" id="KW-1185">Reference proteome</keyword>
<name>W0F3D4_9BACT</name>